<organism evidence="1 2">
    <name type="scientific">Akanthomyces muscarius</name>
    <name type="common">Entomopathogenic fungus</name>
    <name type="synonym">Lecanicillium muscarium</name>
    <dbReference type="NCBI Taxonomy" id="2231603"/>
    <lineage>
        <taxon>Eukaryota</taxon>
        <taxon>Fungi</taxon>
        <taxon>Dikarya</taxon>
        <taxon>Ascomycota</taxon>
        <taxon>Pezizomycotina</taxon>
        <taxon>Sordariomycetes</taxon>
        <taxon>Hypocreomycetidae</taxon>
        <taxon>Hypocreales</taxon>
        <taxon>Cordycipitaceae</taxon>
        <taxon>Akanthomyces</taxon>
    </lineage>
</organism>
<comment type="caution">
    <text evidence="1">The sequence shown here is derived from an EMBL/GenBank/DDBJ whole genome shotgun (WGS) entry which is preliminary data.</text>
</comment>
<name>A0A9W8QN09_AKAMU</name>
<sequence>MDGLSVAASIIAVVDVSVKIITLCSQYSRAVVNAKADIARLATLLKGLRTTLDHAKALIEAPQGASLSTSHDLQEQLAGCQSTLQELNEKLELGVARASKRRFWVRALKWPFGHGEIEALMSLLERYHGRIMDGLQVDQTMPHFLIPFPRDPDFIPRPAVQVQIREQLTGKASRLALIGMGGFGKSQLAIELAHEVHSSNPEKSVFWLRGNSRATFEASYRSLADSLALPRRHDPKTNIFALTISMCFLVLWRSLQWRPIYPKQAMEKSW</sequence>
<dbReference type="AlphaFoldDB" id="A0A9W8QN09"/>
<evidence type="ECO:0000313" key="2">
    <source>
        <dbReference type="Proteomes" id="UP001144673"/>
    </source>
</evidence>
<evidence type="ECO:0008006" key="3">
    <source>
        <dbReference type="Google" id="ProtNLM"/>
    </source>
</evidence>
<dbReference type="RefSeq" id="XP_056058042.1">
    <property type="nucleotide sequence ID" value="XM_056199610.1"/>
</dbReference>
<dbReference type="Gene3D" id="3.40.50.300">
    <property type="entry name" value="P-loop containing nucleotide triphosphate hydrolases"/>
    <property type="match status" value="1"/>
</dbReference>
<proteinExistence type="predicted"/>
<dbReference type="GeneID" id="80894844"/>
<accession>A0A9W8QN09</accession>
<reference evidence="1" key="1">
    <citation type="journal article" date="2023" name="Access Microbiol">
        <title>De-novo genome assembly for Akanthomyces muscarius, a biocontrol agent of insect agricultural pests.</title>
        <authorList>
            <person name="Erdos Z."/>
            <person name="Studholme D.J."/>
            <person name="Raymond B."/>
            <person name="Sharma M."/>
        </authorList>
    </citation>
    <scope>NUCLEOTIDE SEQUENCE</scope>
    <source>
        <strain evidence="1">Ve6</strain>
    </source>
</reference>
<gene>
    <name evidence="1" type="ORF">LMH87_007685</name>
</gene>
<dbReference type="SUPFAM" id="SSF52540">
    <property type="entry name" value="P-loop containing nucleoside triphosphate hydrolases"/>
    <property type="match status" value="1"/>
</dbReference>
<dbReference type="Proteomes" id="UP001144673">
    <property type="component" value="Unassembled WGS sequence"/>
</dbReference>
<dbReference type="EMBL" id="JAJHUN010000002">
    <property type="protein sequence ID" value="KAJ4161658.1"/>
    <property type="molecule type" value="Genomic_DNA"/>
</dbReference>
<evidence type="ECO:0000313" key="1">
    <source>
        <dbReference type="EMBL" id="KAJ4161658.1"/>
    </source>
</evidence>
<dbReference type="InterPro" id="IPR027417">
    <property type="entry name" value="P-loop_NTPase"/>
</dbReference>
<protein>
    <recommendedName>
        <fullName evidence="3">Fungal N-terminal domain-containing protein</fullName>
    </recommendedName>
</protein>
<keyword evidence="2" id="KW-1185">Reference proteome</keyword>
<dbReference type="KEGG" id="amus:LMH87_007685"/>